<keyword evidence="2" id="KW-1185">Reference proteome</keyword>
<accession>A0AAJ6NPH6</accession>
<reference evidence="1 2" key="1">
    <citation type="journal article" date="2023" name="Limnol Oceanogr Lett">
        <title>Environmental adaptations by the intertidal Antarctic cyanobacterium Halotia branconii CENA392 as revealed using long-read genome sequencing.</title>
        <authorList>
            <person name="Dextro R.B."/>
            <person name="Delbaje E."/>
            <person name="Freitas P.N.N."/>
            <person name="Geraldes V."/>
            <person name="Pinto E."/>
            <person name="Long P.F."/>
            <person name="Fiore M.F."/>
        </authorList>
    </citation>
    <scope>NUCLEOTIDE SEQUENCE [LARGE SCALE GENOMIC DNA]</scope>
    <source>
        <strain evidence="1 2">CENA392</strain>
    </source>
</reference>
<dbReference type="KEGG" id="hbq:QI031_20695"/>
<sequence>MMNQIATATQGSLFDLQTIIDYGQSVVNVAQELTKTLIDQRPLTTRTIQSYQFTKSMIQIN</sequence>
<evidence type="ECO:0000313" key="2">
    <source>
        <dbReference type="Proteomes" id="UP001223520"/>
    </source>
</evidence>
<evidence type="ECO:0000313" key="1">
    <source>
        <dbReference type="EMBL" id="WGV24202.1"/>
    </source>
</evidence>
<dbReference type="EMBL" id="CP124543">
    <property type="protein sequence ID" value="WGV24202.1"/>
    <property type="molecule type" value="Genomic_DNA"/>
</dbReference>
<proteinExistence type="predicted"/>
<protein>
    <submittedName>
        <fullName evidence="1">Uncharacterized protein</fullName>
    </submittedName>
</protein>
<dbReference type="Proteomes" id="UP001223520">
    <property type="component" value="Chromosome"/>
</dbReference>
<gene>
    <name evidence="1" type="ORF">QI031_20695</name>
</gene>
<dbReference type="RefSeq" id="WP_281481531.1">
    <property type="nucleotide sequence ID" value="NZ_CP124543.1"/>
</dbReference>
<organism evidence="1 2">
    <name type="scientific">Halotia branconii CENA392</name>
    <dbReference type="NCBI Taxonomy" id="1539056"/>
    <lineage>
        <taxon>Bacteria</taxon>
        <taxon>Bacillati</taxon>
        <taxon>Cyanobacteriota</taxon>
        <taxon>Cyanophyceae</taxon>
        <taxon>Nostocales</taxon>
        <taxon>Nodulariaceae</taxon>
        <taxon>Halotia</taxon>
    </lineage>
</organism>
<name>A0AAJ6NPH6_9CYAN</name>
<dbReference type="AlphaFoldDB" id="A0AAJ6NPH6"/>